<name>R9P777_PSEHS</name>
<organism evidence="2 3">
    <name type="scientific">Pseudozyma hubeiensis (strain SY62)</name>
    <name type="common">Yeast</name>
    <dbReference type="NCBI Taxonomy" id="1305764"/>
    <lineage>
        <taxon>Eukaryota</taxon>
        <taxon>Fungi</taxon>
        <taxon>Dikarya</taxon>
        <taxon>Basidiomycota</taxon>
        <taxon>Ustilaginomycotina</taxon>
        <taxon>Ustilaginomycetes</taxon>
        <taxon>Ustilaginales</taxon>
        <taxon>Ustilaginaceae</taxon>
        <taxon>Pseudozyma</taxon>
    </lineage>
</organism>
<dbReference type="GeneID" id="24110060"/>
<dbReference type="HOGENOM" id="CLU_024215_0_0_1"/>
<accession>R9P777</accession>
<gene>
    <name evidence="2" type="ORF">PHSY_004779</name>
</gene>
<dbReference type="RefSeq" id="XP_012190781.1">
    <property type="nucleotide sequence ID" value="XM_012335391.1"/>
</dbReference>
<dbReference type="Proteomes" id="UP000014071">
    <property type="component" value="Unassembled WGS sequence"/>
</dbReference>
<evidence type="ECO:0000313" key="3">
    <source>
        <dbReference type="Proteomes" id="UP000014071"/>
    </source>
</evidence>
<protein>
    <submittedName>
        <fullName evidence="2">Uncharacterized protein</fullName>
    </submittedName>
</protein>
<feature type="coiled-coil region" evidence="1">
    <location>
        <begin position="455"/>
        <end position="489"/>
    </location>
</feature>
<dbReference type="AlphaFoldDB" id="R9P777"/>
<dbReference type="eggNOG" id="ENOG502RDZD">
    <property type="taxonomic scope" value="Eukaryota"/>
</dbReference>
<sequence length="540" mass="59567">MNRLQSAKSLAYRDARAWRRVALDFAKINALSASRVQSLVAASLRDGHAGAEIGRQIERELEEATKTVAQRRNWIQQQDQKDAQAAAPFSMQRSLGDAWGDVFDTHHTGFSFGSRAGRPGSELGDFGRWKPKHNFRHDAVPQETEPGSDAWAAKCDVPTSPVKRSAQQKWQRVAGLSATAAPESPTLSAKAQARPPPTWEGVLAHEVGAKSQAESREEWIGDVDRAIRERDSKSCQSSKSSDQAAVDAFSRFESEPSIDAGTGAAIRDAESGQSAVDEEDYLLPVSDLYIATNGQIRDTTAEVSLKRLSAGDKASKTRIGATKVNTTVSDPDKYAYPISDQFGDLHDIFIAAWDGNLTGLAGSSLAEMEPETEAKTTKAKPNKALFEQLRAKSVRKGITEPNFNSASADEIEFMAELMFPSATAQAVTAESHSSPAKHETTPVSNANEKELVDQLDRKQAELVGYRYKIDELSERLDTMREMCHDLTDEASRREKMHKIQVEQLDHKIGLFTVWAEEVQRRLGLETPPFFASLRKPLKRD</sequence>
<proteinExistence type="predicted"/>
<evidence type="ECO:0000256" key="1">
    <source>
        <dbReference type="SAM" id="Coils"/>
    </source>
</evidence>
<keyword evidence="3" id="KW-1185">Reference proteome</keyword>
<dbReference type="OrthoDB" id="2549157at2759"/>
<reference evidence="3" key="1">
    <citation type="journal article" date="2013" name="Genome Announc.">
        <title>Draft genome sequence of the basidiomycetous yeast-like fungus Pseudozyma hubeiensis SY62, which produces an abundant amount of the biosurfactant mannosylerythritol lipids.</title>
        <authorList>
            <person name="Konishi M."/>
            <person name="Hatada Y."/>
            <person name="Horiuchi J."/>
        </authorList>
    </citation>
    <scope>NUCLEOTIDE SEQUENCE [LARGE SCALE GENOMIC DNA]</scope>
    <source>
        <strain evidence="3">SY62</strain>
    </source>
</reference>
<dbReference type="EMBL" id="DF238808">
    <property type="protein sequence ID" value="GAC97194.1"/>
    <property type="molecule type" value="Genomic_DNA"/>
</dbReference>
<keyword evidence="1" id="KW-0175">Coiled coil</keyword>
<evidence type="ECO:0000313" key="2">
    <source>
        <dbReference type="EMBL" id="GAC97194.1"/>
    </source>
</evidence>